<dbReference type="EMBL" id="HG793176">
    <property type="protein sequence ID" value="CRL30065.1"/>
    <property type="molecule type" value="Genomic_DNA"/>
</dbReference>
<evidence type="ECO:0000313" key="2">
    <source>
        <dbReference type="Proteomes" id="UP000053732"/>
    </source>
</evidence>
<dbReference type="Proteomes" id="UP000053732">
    <property type="component" value="Unassembled WGS sequence"/>
</dbReference>
<evidence type="ECO:0000313" key="1">
    <source>
        <dbReference type="EMBL" id="CRL30065.1"/>
    </source>
</evidence>
<organism evidence="1 2">
    <name type="scientific">Penicillium camemberti (strain FM 013)</name>
    <dbReference type="NCBI Taxonomy" id="1429867"/>
    <lineage>
        <taxon>Eukaryota</taxon>
        <taxon>Fungi</taxon>
        <taxon>Dikarya</taxon>
        <taxon>Ascomycota</taxon>
        <taxon>Pezizomycotina</taxon>
        <taxon>Eurotiomycetes</taxon>
        <taxon>Eurotiomycetidae</taxon>
        <taxon>Eurotiales</taxon>
        <taxon>Aspergillaceae</taxon>
        <taxon>Penicillium</taxon>
    </lineage>
</organism>
<name>A0A0G4PU83_PENC3</name>
<accession>A0A0G4PU83</accession>
<protein>
    <submittedName>
        <fullName evidence="1">Str. FM013</fullName>
    </submittedName>
</protein>
<proteinExistence type="predicted"/>
<keyword evidence="2" id="KW-1185">Reference proteome</keyword>
<gene>
    <name evidence="1" type="ORF">PCAMFM013_S043g000060</name>
</gene>
<dbReference type="STRING" id="1429867.A0A0G4PU83"/>
<sequence length="55" mass="6659">MDIYTLPETNPLCRNIDRIRKFRRYHRSLLYQVADALKYIDMEILETINPFTLAL</sequence>
<reference evidence="1 2" key="1">
    <citation type="journal article" date="2014" name="Nat. Commun.">
        <title>Multiple recent horizontal transfers of a large genomic region in cheese making fungi.</title>
        <authorList>
            <person name="Cheeseman K."/>
            <person name="Ropars J."/>
            <person name="Renault P."/>
            <person name="Dupont J."/>
            <person name="Gouzy J."/>
            <person name="Branca A."/>
            <person name="Abraham A.L."/>
            <person name="Ceppi M."/>
            <person name="Conseiller E."/>
            <person name="Debuchy R."/>
            <person name="Malagnac F."/>
            <person name="Goarin A."/>
            <person name="Silar P."/>
            <person name="Lacoste S."/>
            <person name="Sallet E."/>
            <person name="Bensimon A."/>
            <person name="Giraud T."/>
            <person name="Brygoo Y."/>
        </authorList>
    </citation>
    <scope>NUCLEOTIDE SEQUENCE [LARGE SCALE GENOMIC DNA]</scope>
    <source>
        <strain evidence="2">FM 013</strain>
    </source>
</reference>
<dbReference type="AlphaFoldDB" id="A0A0G4PU83"/>